<proteinExistence type="predicted"/>
<dbReference type="OrthoDB" id="1907802at2"/>
<dbReference type="EMBL" id="FOOX01000016">
    <property type="protein sequence ID" value="SFH10576.1"/>
    <property type="molecule type" value="Genomic_DNA"/>
</dbReference>
<dbReference type="STRING" id="341036.SAMN05660649_03889"/>
<evidence type="ECO:0000313" key="2">
    <source>
        <dbReference type="Proteomes" id="UP000199337"/>
    </source>
</evidence>
<evidence type="ECO:0008006" key="3">
    <source>
        <dbReference type="Google" id="ProtNLM"/>
    </source>
</evidence>
<protein>
    <recommendedName>
        <fullName evidence="3">RNA dependent RNA polymerase</fullName>
    </recommendedName>
</protein>
<name>A0A1I2XD12_9FIRM</name>
<evidence type="ECO:0000313" key="1">
    <source>
        <dbReference type="EMBL" id="SFH10576.1"/>
    </source>
</evidence>
<keyword evidence="2" id="KW-1185">Reference proteome</keyword>
<accession>A0A1I2XD12</accession>
<sequence>MKLKQIKMYSFGRSSISEGVISSENLEENIVTLTDSFLMMALESYKNEEIQNGQLIVEIIKVMLPGTEDEAKEEWETGLTFKNKKYFAWFATTGGMKAEENYSKCETIFIQEDFKKFSEEFEGLISLGKFKEIEDSKAKICINKDVLSRLSLGTSSCFPAGDMPEIIVLPQPKFHIAKDYKTVEKFTEQVKDKKGNMVDQINYKLVDYHFDQEIDIFDGGAIATPKVFKQIRKELKLDYPVEFAIIRGYGIGIKGMITKFNITHFLDVFYKGDTEYCKKIDGTYYLLDMWKEWQPVTDSTILLNESMVKLAKYYDTEKGENISSYQERIANVDPKYKDIIGKLYVTKVNKKDEEIEDYRRLNYQLLTALALSKKDYFELLTEDVRAYRKILKPFDKNSEKDEWLVNIDTIRLFFKNIIIHDDEESEEFQEEIKNITSNVVNKSEELLSVSEDFIHLKYVKNNLARLIEKKCRELACGKITAKAKYQYIAVDPISFMNFAMKREQGENGLKAGEFYSADCNDGDIRTIARNPLCAYSEIHNVKFIRNPFLDNYLSPCRELIYFNQKSDIYQLMSSADSDGDACTVIDSDIIRNAVVTPSDGKYFINRDDGHKELMEYTKENRFLATYRASGNLIGSIALKSASINSNSQETLDYYNTVNNKFVLYSQIDDIEYKEAYVKEKIESKEWLSVYKASEQHREHIRQRFINNEKDIYVVLYNAMVSIDAPKTLYFPSKADMEIINKKYGRKAWFLQYKESRNNVVLGQYTYTFGLLDSMSKSIKKRLLSLIDEIAAKFDNKADIIQKKLINADYKEQEYTACFGEVENLYKNYTGERQAINKECNRKCYKESKYKEEMINNSNWSQLEDDLYYEAIASFKAEKIKKYKDVDAKYIPLAEETQKKYDIATIANAIGNMKNCTEDFIINLFFPVFYYLNDKLRPKRYIYKKDPGGDIAYLYEKYKKIPVEAIDNRDIVKSLHLEEKKRLKIIDVKTDIRARILDGGVVDLIKTELKKNGQVTFDVKAIDNKAILLIDGKEMLEVFEEYFQIKEYSLLKCSSIKFEILVKVDKKSLRLTATGITI</sequence>
<organism evidence="1 2">
    <name type="scientific">Desulfotruncus arcticus DSM 17038</name>
    <dbReference type="NCBI Taxonomy" id="1121424"/>
    <lineage>
        <taxon>Bacteria</taxon>
        <taxon>Bacillati</taxon>
        <taxon>Bacillota</taxon>
        <taxon>Clostridia</taxon>
        <taxon>Eubacteriales</taxon>
        <taxon>Desulfallaceae</taxon>
        <taxon>Desulfotruncus</taxon>
    </lineage>
</organism>
<reference evidence="2" key="1">
    <citation type="submission" date="2016-10" db="EMBL/GenBank/DDBJ databases">
        <authorList>
            <person name="Varghese N."/>
            <person name="Submissions S."/>
        </authorList>
    </citation>
    <scope>NUCLEOTIDE SEQUENCE [LARGE SCALE GENOMIC DNA]</scope>
    <source>
        <strain evidence="2">DSM 17038</strain>
    </source>
</reference>
<dbReference type="AlphaFoldDB" id="A0A1I2XD12"/>
<dbReference type="RefSeq" id="WP_092473450.1">
    <property type="nucleotide sequence ID" value="NZ_FOOX01000016.1"/>
</dbReference>
<gene>
    <name evidence="1" type="ORF">SAMN05660649_03889</name>
</gene>
<dbReference type="Proteomes" id="UP000199337">
    <property type="component" value="Unassembled WGS sequence"/>
</dbReference>